<comment type="similarity">
    <text evidence="1 3">Belongs to the UPF0122 family.</text>
</comment>
<evidence type="ECO:0000256" key="1">
    <source>
        <dbReference type="ARBA" id="ARBA00008720"/>
    </source>
</evidence>
<dbReference type="PANTHER" id="PTHR40083">
    <property type="entry name" value="UPF0122 PROTEIN CBO2450/CLC_2298"/>
    <property type="match status" value="1"/>
</dbReference>
<dbReference type="Pfam" id="PF04297">
    <property type="entry name" value="UPF0122"/>
    <property type="match status" value="1"/>
</dbReference>
<dbReference type="Gene3D" id="1.10.10.10">
    <property type="entry name" value="Winged helix-like DNA-binding domain superfamily/Winged helix DNA-binding domain"/>
    <property type="match status" value="1"/>
</dbReference>
<proteinExistence type="inferred from homology"/>
<dbReference type="HAMAP" id="MF_00245">
    <property type="entry name" value="UPF0122"/>
    <property type="match status" value="1"/>
</dbReference>
<dbReference type="NCBIfam" id="NF045758">
    <property type="entry name" value="YlxM"/>
    <property type="match status" value="1"/>
</dbReference>
<evidence type="ECO:0000256" key="2">
    <source>
        <dbReference type="ARBA" id="ARBA00024764"/>
    </source>
</evidence>
<dbReference type="InterPro" id="IPR013324">
    <property type="entry name" value="RNA_pol_sigma_r3/r4-like"/>
</dbReference>
<dbReference type="PANTHER" id="PTHR40083:SF1">
    <property type="entry name" value="UPF0122 PROTEIN YLXM"/>
    <property type="match status" value="1"/>
</dbReference>
<dbReference type="EMBL" id="VLKH01000002">
    <property type="protein sequence ID" value="TWH82493.1"/>
    <property type="molecule type" value="Genomic_DNA"/>
</dbReference>
<comment type="function">
    <text evidence="2 3">Might take part in the signal recognition particle (SRP) pathway. This is inferred from the conservation of its genetic proximity to ftsY/ffh. May be a regulatory protein.</text>
</comment>
<protein>
    <recommendedName>
        <fullName evidence="3">UPF0122 protein LY60_00793</fullName>
    </recommendedName>
</protein>
<dbReference type="RefSeq" id="WP_145080248.1">
    <property type="nucleotide sequence ID" value="NZ_DAMBUX010000016.1"/>
</dbReference>
<dbReference type="InterPro" id="IPR054831">
    <property type="entry name" value="UPF0122_fam_protein"/>
</dbReference>
<name>A0A562JHM4_9FIRM</name>
<dbReference type="InterPro" id="IPR007394">
    <property type="entry name" value="UPF0122"/>
</dbReference>
<reference evidence="4 5" key="1">
    <citation type="submission" date="2019-07" db="EMBL/GenBank/DDBJ databases">
        <title>Genomic Encyclopedia of Type Strains, Phase I: the one thousand microbial genomes (KMG-I) project.</title>
        <authorList>
            <person name="Kyrpides N."/>
        </authorList>
    </citation>
    <scope>NUCLEOTIDE SEQUENCE [LARGE SCALE GENOMIC DNA]</scope>
    <source>
        <strain evidence="4 5">DSM 13558</strain>
    </source>
</reference>
<dbReference type="OrthoDB" id="6392at2"/>
<comment type="caution">
    <text evidence="4">The sequence shown here is derived from an EMBL/GenBank/DDBJ whole genome shotgun (WGS) entry which is preliminary data.</text>
</comment>
<keyword evidence="5" id="KW-1185">Reference proteome</keyword>
<gene>
    <name evidence="4" type="ORF">LY60_00793</name>
</gene>
<evidence type="ECO:0000256" key="3">
    <source>
        <dbReference type="HAMAP-Rule" id="MF_00245"/>
    </source>
</evidence>
<dbReference type="InterPro" id="IPR036388">
    <property type="entry name" value="WH-like_DNA-bd_sf"/>
</dbReference>
<dbReference type="Proteomes" id="UP000315343">
    <property type="component" value="Unassembled WGS sequence"/>
</dbReference>
<organism evidence="4 5">
    <name type="scientific">Sedimentibacter saalensis</name>
    <dbReference type="NCBI Taxonomy" id="130788"/>
    <lineage>
        <taxon>Bacteria</taxon>
        <taxon>Bacillati</taxon>
        <taxon>Bacillota</taxon>
        <taxon>Tissierellia</taxon>
        <taxon>Sedimentibacter</taxon>
    </lineage>
</organism>
<dbReference type="SUPFAM" id="SSF88659">
    <property type="entry name" value="Sigma3 and sigma4 domains of RNA polymerase sigma factors"/>
    <property type="match status" value="1"/>
</dbReference>
<sequence length="115" mass="13564">MSEKNFLYSILYDYYGDLLKDNQANIIDLYYNQDLSLSEIAEDMNISRQGVHDALKKAEKSLTEYEEKMKLHYKYDRYYKAAENILRLCSLINDEKYKDTVENIVNEAGKILNEG</sequence>
<dbReference type="AlphaFoldDB" id="A0A562JHM4"/>
<accession>A0A562JHM4</accession>
<evidence type="ECO:0000313" key="4">
    <source>
        <dbReference type="EMBL" id="TWH82493.1"/>
    </source>
</evidence>
<evidence type="ECO:0000313" key="5">
    <source>
        <dbReference type="Proteomes" id="UP000315343"/>
    </source>
</evidence>